<sequence length="479" mass="55655">MHYPIKEIEDKIRKYHSLPEAIVIECQPVGYPYYILSLDLTYLRDRNLELLEEFTMKCIDKGLNNIEEISNFLGLGSHITEKIVSGLISGDQNLITRNENQLTLTQEGLDALQKQTVLALNSDTRTFYLDALNGKLTDYFNFNNFDDKKYPNSSIKKNIKKPRKGNIQDLIKHYEEIEKSLQDTNSSNHVELVQVNSIEKVYIQWHEILLVLYKTNPNDQEIEYETFSRGNIQKGYRETIQELKAEGKNVLSSIFDNEGESGILNESFSEIIENIQDEDIKQIEQINVKITSLNENKADSSSKTLTQKLNEDQRKLQQELQTIKDKTRISEVIHTCEIREYLFTALQQAQKRLMIVSPWIKGKVVDNNFLFSLEQTLKRKVVVYIIYGIKGSDNQNSRWAIKQLENLMANHKNLNFSKTQNSHRKQLICDDIFAIVTSFNFLSFRADPNLTYRDEFGVVLRDKQTIEDAFQSGLKLIEK</sequence>
<keyword evidence="3" id="KW-1185">Reference proteome</keyword>
<dbReference type="EMBL" id="JADEVV010000019">
    <property type="protein sequence ID" value="MBE9253871.1"/>
    <property type="molecule type" value="Genomic_DNA"/>
</dbReference>
<accession>A0ABR9VS54</accession>
<dbReference type="RefSeq" id="WP_194019609.1">
    <property type="nucleotide sequence ID" value="NZ_JADEVV010000019.1"/>
</dbReference>
<dbReference type="Proteomes" id="UP000658720">
    <property type="component" value="Unassembled WGS sequence"/>
</dbReference>
<evidence type="ECO:0000259" key="1">
    <source>
        <dbReference type="Pfam" id="PF13091"/>
    </source>
</evidence>
<name>A0ABR9VS54_9SYNC</name>
<dbReference type="Gene3D" id="3.30.870.10">
    <property type="entry name" value="Endonuclease Chain A"/>
    <property type="match status" value="1"/>
</dbReference>
<organism evidence="2 3">
    <name type="scientific">Synechocystis salina LEGE 00031</name>
    <dbReference type="NCBI Taxonomy" id="1828736"/>
    <lineage>
        <taxon>Bacteria</taxon>
        <taxon>Bacillati</taxon>
        <taxon>Cyanobacteriota</taxon>
        <taxon>Cyanophyceae</taxon>
        <taxon>Synechococcales</taxon>
        <taxon>Merismopediaceae</taxon>
        <taxon>Synechocystis</taxon>
    </lineage>
</organism>
<feature type="domain" description="Phospholipase D-like" evidence="1">
    <location>
        <begin position="343"/>
        <end position="467"/>
    </location>
</feature>
<protein>
    <recommendedName>
        <fullName evidence="1">Phospholipase D-like domain-containing protein</fullName>
    </recommendedName>
</protein>
<dbReference type="InterPro" id="IPR025202">
    <property type="entry name" value="PLD-like_dom"/>
</dbReference>
<dbReference type="SUPFAM" id="SSF56024">
    <property type="entry name" value="Phospholipase D/nuclease"/>
    <property type="match status" value="1"/>
</dbReference>
<comment type="caution">
    <text evidence="2">The sequence shown here is derived from an EMBL/GenBank/DDBJ whole genome shotgun (WGS) entry which is preliminary data.</text>
</comment>
<evidence type="ECO:0000313" key="2">
    <source>
        <dbReference type="EMBL" id="MBE9253871.1"/>
    </source>
</evidence>
<reference evidence="2 3" key="1">
    <citation type="submission" date="2020-10" db="EMBL/GenBank/DDBJ databases">
        <authorList>
            <person name="Castelo-Branco R."/>
            <person name="Eusebio N."/>
            <person name="Adriana R."/>
            <person name="Vieira A."/>
            <person name="Brugerolle De Fraissinette N."/>
            <person name="Rezende De Castro R."/>
            <person name="Schneider M.P."/>
            <person name="Vasconcelos V."/>
            <person name="Leao P.N."/>
        </authorList>
    </citation>
    <scope>NUCLEOTIDE SEQUENCE [LARGE SCALE GENOMIC DNA]</scope>
    <source>
        <strain evidence="2 3">LEGE 00031</strain>
    </source>
</reference>
<evidence type="ECO:0000313" key="3">
    <source>
        <dbReference type="Proteomes" id="UP000658720"/>
    </source>
</evidence>
<dbReference type="Pfam" id="PF13091">
    <property type="entry name" value="PLDc_2"/>
    <property type="match status" value="1"/>
</dbReference>
<proteinExistence type="predicted"/>
<gene>
    <name evidence="2" type="ORF">IQ217_08440</name>
</gene>